<feature type="domain" description="Dynein heavy chain coiled coil stalk" evidence="20">
    <location>
        <begin position="2843"/>
        <end position="2900"/>
    </location>
</feature>
<protein>
    <submittedName>
        <fullName evidence="27">DYH1 protein</fullName>
    </submittedName>
</protein>
<evidence type="ECO:0000256" key="9">
    <source>
        <dbReference type="ARBA" id="ARBA00022846"/>
    </source>
</evidence>
<dbReference type="InterPro" id="IPR041466">
    <property type="entry name" value="Dynein_AAA5_ext"/>
</dbReference>
<feature type="coiled-coil region" evidence="16">
    <location>
        <begin position="625"/>
        <end position="655"/>
    </location>
</feature>
<feature type="domain" description="Dynein heavy chain hydrolytic ATP-binding dynein motor region" evidence="19">
    <location>
        <begin position="1199"/>
        <end position="1525"/>
    </location>
</feature>
<dbReference type="Pfam" id="PF08393">
    <property type="entry name" value="DHC_N2"/>
    <property type="match status" value="1"/>
</dbReference>
<keyword evidence="15" id="KW-0966">Cell projection</keyword>
<feature type="domain" description="Dynein heavy chain 3 AAA+ lid" evidence="24">
    <location>
        <begin position="2079"/>
        <end position="2172"/>
    </location>
</feature>
<evidence type="ECO:0000313" key="28">
    <source>
        <dbReference type="Proteomes" id="UP000532908"/>
    </source>
</evidence>
<dbReference type="GO" id="GO:0030286">
    <property type="term" value="C:dynein complex"/>
    <property type="evidence" value="ECO:0007669"/>
    <property type="project" value="UniProtKB-KW"/>
</dbReference>
<evidence type="ECO:0000256" key="10">
    <source>
        <dbReference type="ARBA" id="ARBA00023017"/>
    </source>
</evidence>
<keyword evidence="12" id="KW-0969">Cilium</keyword>
<dbReference type="Gene3D" id="1.10.8.1220">
    <property type="match status" value="1"/>
</dbReference>
<evidence type="ECO:0000259" key="20">
    <source>
        <dbReference type="Pfam" id="PF12777"/>
    </source>
</evidence>
<dbReference type="Gene3D" id="1.10.8.720">
    <property type="entry name" value="Region D6 of dynein motor"/>
    <property type="match status" value="1"/>
</dbReference>
<dbReference type="SUPFAM" id="SSF52540">
    <property type="entry name" value="P-loop containing nucleoside triphosphate hydrolases"/>
    <property type="match status" value="4"/>
</dbReference>
<proteinExistence type="inferred from homology"/>
<keyword evidence="7" id="KW-0547">Nucleotide-binding</keyword>
<dbReference type="Gene3D" id="1.20.140.100">
    <property type="entry name" value="Dynein heavy chain, N-terminal domain 2"/>
    <property type="match status" value="1"/>
</dbReference>
<dbReference type="GO" id="GO:0003341">
    <property type="term" value="P:cilium movement"/>
    <property type="evidence" value="ECO:0007669"/>
    <property type="project" value="UniProtKB-ARBA"/>
</dbReference>
<keyword evidence="8" id="KW-0067">ATP-binding</keyword>
<feature type="domain" description="Dynein heavy chain coiled coil stalk" evidence="20">
    <location>
        <begin position="2498"/>
        <end position="2778"/>
    </location>
</feature>
<dbReference type="InterPro" id="IPR035706">
    <property type="entry name" value="AAA_9"/>
</dbReference>
<dbReference type="GO" id="GO:0005874">
    <property type="term" value="C:microtubule"/>
    <property type="evidence" value="ECO:0007669"/>
    <property type="project" value="UniProtKB-KW"/>
</dbReference>
<dbReference type="Pfam" id="PF17857">
    <property type="entry name" value="AAA_lid_1"/>
    <property type="match status" value="1"/>
</dbReference>
<name>A0A7K9FIA6_STEPR</name>
<dbReference type="FunFam" id="3.20.180.20:FF:000003">
    <property type="entry name" value="Dynein heavy chain 12, axonemal"/>
    <property type="match status" value="1"/>
</dbReference>
<feature type="domain" description="Dynein heavy chain linker" evidence="18">
    <location>
        <begin position="669"/>
        <end position="1071"/>
    </location>
</feature>
<dbReference type="Gene3D" id="1.10.287.2620">
    <property type="match status" value="1"/>
</dbReference>
<keyword evidence="9" id="KW-0282">Flagellum</keyword>
<evidence type="ECO:0000256" key="16">
    <source>
        <dbReference type="SAM" id="Coils"/>
    </source>
</evidence>
<evidence type="ECO:0000256" key="6">
    <source>
        <dbReference type="ARBA" id="ARBA00022737"/>
    </source>
</evidence>
<dbReference type="Gene3D" id="1.20.58.1120">
    <property type="match status" value="1"/>
</dbReference>
<evidence type="ECO:0000259" key="26">
    <source>
        <dbReference type="Pfam" id="PF18199"/>
    </source>
</evidence>
<evidence type="ECO:0000256" key="4">
    <source>
        <dbReference type="ARBA" id="ARBA00022490"/>
    </source>
</evidence>
<evidence type="ECO:0000256" key="1">
    <source>
        <dbReference type="ARBA" id="ARBA00004230"/>
    </source>
</evidence>
<dbReference type="Gene3D" id="3.40.50.300">
    <property type="entry name" value="P-loop containing nucleotide triphosphate hydrolases"/>
    <property type="match status" value="5"/>
</dbReference>
<dbReference type="Pfam" id="PF12775">
    <property type="entry name" value="AAA_7"/>
    <property type="match status" value="1"/>
</dbReference>
<accession>A0A7K9FIA6</accession>
<dbReference type="Gene3D" id="1.20.1270.280">
    <property type="match status" value="1"/>
</dbReference>
<comment type="subcellular location">
    <subcellularLocation>
        <location evidence="1">Cell projection</location>
        <location evidence="1">Cilium</location>
        <location evidence="1">Flagellum</location>
    </subcellularLocation>
    <subcellularLocation>
        <location evidence="2">Cytoplasm</location>
        <location evidence="2">Cytoskeleton</location>
        <location evidence="2">Cilium axoneme</location>
    </subcellularLocation>
</comment>
<dbReference type="Pfam" id="PF18198">
    <property type="entry name" value="AAA_lid_11"/>
    <property type="match status" value="1"/>
</dbReference>
<sequence length="4002" mass="457359">GRAPLLSCQYWVPRVCLLFLAEDPQAFAQRVAFANSLRKKTQALLLYHLYVDCMPTDGLNSISEKSLQKMKLLAMHTPKLKKEERVLDYTCFLEKEVRLDYERTMNRLSFDRVITSKPQMFSYVTLPDKEEKKVPEKGLICIPDYPFDERQAYFNSVSLLTRPEVILLLTRVQDECNKAATMSLFNSTLANHVCLEEFEQIQTQTFTQVQMFLKDTWIHTLKTAVKSNLRHAGKDWYNLEQRHWDVYQMSKLHKLMTRIKFMLQDSLRYLVQNSLISFRQLLLDACHGILNCSHDMEWGDDLINSPYRPQRSPLFLTDLVLDSSGVHFSPPVESFEKSLISLFEEGILVTHTVPQLEKYVLENILITDTLLLDSVGLHEPEVEELREAMRSAIQKALIPLQAYAKRYEKFLELNNNDIQYFLRYYKEQCPPAQEVMSIVNTHLSEKENLENTVPSSIVIGPFHVSIEGVKQNLSEKYKALATSMLDILAENLHLQVEDICDAYKAVSCKMHEKPNSIEELAELREWMKGVPEQLAVQEELIREVTEDYKVMEEFLYNLTKEDFNDMWTASYWPLKITMQAESIQLQLLEDEDKFRKIQVMDQNGFQDKLEEMELTVCGFSVQVDVNQAHELANKAREVRKQLKELQNLAILYNNRERIFGMKVTNYNKLSRMVKDFQPYCDLWTTVSDWMQWYESWMNDPLMEIQTEQLEKNVNDSFKTMQRCVKLFKDSPACQGVAMEFRGKIEDFRLYVPLIQGLRNPGMRNRHWEMLSEDIHINIKLEPSLTVGRCLDMNLLDHIESITKVAEIAAKEYAIENALNKMESEWNSVLFTVMLYKDTDTFILKKTDEVSQLLDEHIVMIQSMSFSPFKKPFEERMNTWENKLKMTQDVLEEWLNCQHSWLYLEPIFRSEDIKRQLPLESQRYQAVDRDWRNIMKNANENPEVIYLCPDPTLLENLQKCNKLLELVQKGLSEYLETKRGAFPRFYFLSDDELLEILSQTKDPTAVQPHLHKCFENIAQLLFQEDLQITHMYSAEGEEVKLFLPIYPTDNVEDWLLEVEKSMKATVHDNIERSIGVYPETPRTTWVLEWPGQVVIAGCQIFWTKEVSEALEAGDLSSRLFPQLCTQLGNLVALIRGKLSKMQRTVLSALIVIEVHAKDVAAKLIEENVTSMNDFEWISQLRYYWTRGDLYIRAVNAEFIYGYEYLGNSGRLVITPLTDRCYLTLTGALHLKFGGAPAGPAGTGKTETTKDLGKALAIQTVVFNCSDQLDFMAMGKFFKGLASSGAWACFDEFNRIDIEVLSVVAQQITTIQKAQQQRVDRFMFEGTEIPLVPSCAVFITMNPGYAGRTELPDNLKALFRPVAMMVPDYSMIAEISLYSFGFNEAKILAKKITTTFKLLSEQLSTQDHYDFGMRAVKTVISTAGNLKRENPTMNEELICLRAIRDANVPKFLQDDLKLFSGIVSDLFPKIREKPVDYGILEEAIRKSCIKGNLKDVDGFVTKCIQLYETTVVRHGLMLVGPTASGKTKSYEILAAAMTSLKGQPAASGGNYEAVSYFVLNPKSITMGQLYGEFNLLTHEWTDGILSSLIRRGAVATDTIKKWYIFDGPVDALWIENMNTVLDDNKKLCLSSGEIIKLTESMTMMFEVQDLAVASPATVSRCGMVYLEPSILGLEPFIECWLQKIPDVMQPFSQQLASLFRRFLKEAISFVRRFVKEIIATTDSNLTRSLLMLLECLFQPFIPIEGIKSIPQEKAARIGELIEPWFIFALIWSVGATGDSQGCMAFSSWLREKMEKEKIQLLFPEEGLVYDYKLYDAGLSSAEDDLDEEIIKEVCWEKWLDSTAKFTMVPDTNYCDIIVPTMNTVRMAHLLELLLTNRKPVLCVGPTGTGKTLTITDKLLKNLPLRYVTHFLTFSARTSANQTQDLIDSKLDKRQVSFLCFCPYRRKGVFGPPVGRYFIFFIDDLNMPMLETYGAQPPIELLRQWMDHQGWYDRKQIGTFKKLVDINFVCAMGPPGGGRNAVTPRLTRHFNYLSFTEMEESSKKAIFSTILGSWMGKFCRQLPPPPPVAAGALAVKDLNEPLVDATICVYLTITCELLPTPAKSHYTFNLRDLSKVFQGMLMAEPSKIEDKVDLLRLWYHESCRVFCDRLVSKEDRTWFDNLMKNMMEELGTTFEEVIPSQPVLFGDFMEPGANIKLYQAINSQEKLKVVIEDYLEEYNQINTPELKLVLFMDAIQHICRISRILRQAPGNALLLGVGGSGRQSLTRLASHMADYECFQIELSKNYGITEWQDDVRKIMMKAGLQSLPKTFLFVDTQIKNESFLEDINNLLNSGDIPSIYNPDDQEKIMTAMKPVVRDLGQQPTKANLMAAYTGRVRSNIHMVLCMSPIGEVFRARLRQFPSLVNCCTINWFNKWPAEALQCVAASFLHEIPHLGASAEDVNGMIQVCVKIHQSVAKKCQVYLAELARHNYVTPKSYLEFLSIFSSLIGKKKQELMTAKKRMKSGLDKLLQTAEDVARMQEELESARPLLAQAAKDTLATMEQLQVDTAVAEETRSAVQAEEVKAKVKAETAQAIADDAQKDLAEALPALDAALASLRNLNKNDVTEVRAMQRPPLGVKMVIEAVCIMKGVKPKRVPGEKLGTKVDDYWEPGRGLLQDPGKFLDSLFKYDKDNIADSVIRAIQPYIESEEFQPAAIAKVSKACTSICQWVRAMHKYHFVAKVVEPKRQAWREAEEDLRATQQVLEEAKERLREVESGIAMLQDKYKMCIAKKEELEMKCEQCQQRLGRADMVSWVLPAYMRQPDFKSRSTVMKTSLGLIWQWSPCSLWSPSPAALPREQQVEDTRLDHTLINSLADEKVRWQDTVENLDYKINNITGDVLVAAGFVAYLGPFTGHYRIALCNEWLRQLSENNIPHTKEPNLISTLGDPVEIRSWQASCRKTQHFRLKIAGLPNDTLSVENGVITQFSQRWTHYIDPQGQANKWIKNLEKVNGLEVAKMSDRDFLSSLENAITFGKPFLLENVSEELDPALEPVLLKQTYKQQGNTVLKMGDTVIPYHESFKMYITTNMPNPHYSPEVSTKLTLINFTLSPSGLEDQLLGQVVAAERPDLEEARNQLIVSNAEMHQELKKIEDQILYRLSTSEGNPVDDLELIKVLEASKLKAGEIQAKVMVAEQTEKDINMTRLQYVPVAIRSHILYFCVSDLSNVDPMYQYSLEWFLNIFQTGISNSEKADALKDRIMNINNYITFSLYTNVCRSLFEKHKLMFAFLVCVRILMNDGQIDMDEWRYLLSGGTIKEMWENPAPAWLYERAWGDILALSNLKNFSGFASDFAANLEAFRAIFDSPTPHRQPLPGKWEAELDAFQKLLVLRCLRGDKITNAMQDFVALKLDRRFIEPQTTDLSVIFRESTATTPLVFVLSPGTDPAVDLYKFAEEMKFSKKLSAISLGQGQGPCAEAMMRNAMEQGNWVFFQNCHLAPSWMPSLERLVEGIDPSKVHQDFRLWLTSLPSNRFPVSILQNSSKMTIEPPHGLKANLLKSYISFSDDFLSSCPKVTEFKSLLLSLCFFHGTMLERRKFGPLGFNIPYEFTDGDLRICISQLQMFLSEYTDIPYKVLKYTAGEINYGGRVTDDWDRRCVMNILEDFYKPEVLIPEFSYSESGIYKQISTSSDLDGYLRYIKSLPLNDSPELFGLHNNANITFAQNETFALLGAIMQLQPKTFTVGGHSREELVEETSKVILAKLPAPMNLQEVIHKYPLLYEESMNTVLVQEVIRYNKLLEVIAQTLKDLLKALKGLVVMSSQLELMASSLYNNTVPKMWNAKAYPSLKPLASWVNDLVQRIEFLQKWISHGIPSVFWISGFFFPQAFLTGTLQNFARKSVISIDTISFSFKVMKEAVSELIRPPNEGCYIHGLFLEGARWDAAAFQLAESRPKELYTEMAVIWLLPVPNRKPPATGTYLCPIYKTLTRAGTLSTTGHSTNYVIAVEIPTDKPQKHWIKRGTALICALDF</sequence>
<feature type="non-terminal residue" evidence="27">
    <location>
        <position position="4002"/>
    </location>
</feature>
<dbReference type="Pfam" id="PF12780">
    <property type="entry name" value="AAA_8"/>
    <property type="match status" value="1"/>
</dbReference>
<dbReference type="InterPro" id="IPR042222">
    <property type="entry name" value="Dynein_2_N"/>
</dbReference>
<dbReference type="InterPro" id="IPR013602">
    <property type="entry name" value="Dynein_heavy_linker"/>
</dbReference>
<dbReference type="Gene3D" id="1.20.920.20">
    <property type="match status" value="1"/>
</dbReference>
<dbReference type="FunFam" id="3.40.50.300:FF:002141">
    <property type="entry name" value="Dynein heavy chain"/>
    <property type="match status" value="1"/>
</dbReference>
<keyword evidence="14" id="KW-0206">Cytoskeleton</keyword>
<dbReference type="Pfam" id="PF12781">
    <property type="entry name" value="AAA_9"/>
    <property type="match status" value="1"/>
</dbReference>
<dbReference type="FunFam" id="1.20.140.100:FF:000004">
    <property type="entry name" value="Dynein axonemal heavy chain 6"/>
    <property type="match status" value="1"/>
</dbReference>
<dbReference type="FunFam" id="3.10.490.20:FF:000001">
    <property type="entry name" value="dynein heavy chain 7, axonemal"/>
    <property type="match status" value="1"/>
</dbReference>
<evidence type="ECO:0000259" key="24">
    <source>
        <dbReference type="Pfam" id="PF17857"/>
    </source>
</evidence>
<dbReference type="FunFam" id="1.10.287.2620:FF:000001">
    <property type="entry name" value="Cytoplasmic dynein heavy chain 1"/>
    <property type="match status" value="1"/>
</dbReference>
<dbReference type="PANTHER" id="PTHR22878:SF73">
    <property type="entry name" value="DYNEIN AXONEMAL HEAVY CHAIN 1"/>
    <property type="match status" value="1"/>
</dbReference>
<dbReference type="InterPro" id="IPR027417">
    <property type="entry name" value="P-loop_NTPase"/>
</dbReference>
<evidence type="ECO:0000259" key="21">
    <source>
        <dbReference type="Pfam" id="PF12780"/>
    </source>
</evidence>
<dbReference type="InterPro" id="IPR042228">
    <property type="entry name" value="Dynein_linker_3"/>
</dbReference>
<dbReference type="PANTHER" id="PTHR22878">
    <property type="entry name" value="DYNEIN HEAVY CHAIN 6, AXONEMAL-LIKE-RELATED"/>
    <property type="match status" value="1"/>
</dbReference>
<feature type="domain" description="Dynein heavy chain C-terminal" evidence="26">
    <location>
        <begin position="3696"/>
        <end position="3998"/>
    </location>
</feature>
<feature type="coiled-coil region" evidence="16">
    <location>
        <begin position="2727"/>
        <end position="2782"/>
    </location>
</feature>
<keyword evidence="11 16" id="KW-0175">Coiled coil</keyword>
<dbReference type="InterPro" id="IPR043160">
    <property type="entry name" value="Dynein_C_barrel"/>
</dbReference>
<dbReference type="Proteomes" id="UP000532908">
    <property type="component" value="Unassembled WGS sequence"/>
</dbReference>
<dbReference type="FunFam" id="3.40.50.300:FF:001328">
    <property type="entry name" value="Dynein heavy chain 6, axonemal"/>
    <property type="match status" value="1"/>
</dbReference>
<evidence type="ECO:0000256" key="2">
    <source>
        <dbReference type="ARBA" id="ARBA00004430"/>
    </source>
</evidence>
<feature type="domain" description="Dynein heavy chain AAA module D4" evidence="21">
    <location>
        <begin position="2223"/>
        <end position="2484"/>
    </location>
</feature>
<dbReference type="InterPro" id="IPR035699">
    <property type="entry name" value="AAA_6"/>
</dbReference>
<evidence type="ECO:0000259" key="22">
    <source>
        <dbReference type="Pfam" id="PF12781"/>
    </source>
</evidence>
<keyword evidence="5" id="KW-0493">Microtubule</keyword>
<dbReference type="FunFam" id="1.20.58.1120:FF:000005">
    <property type="entry name" value="Dynein, axonemal, heavy chain 12"/>
    <property type="match status" value="1"/>
</dbReference>
<dbReference type="Pfam" id="PF18199">
    <property type="entry name" value="Dynein_C"/>
    <property type="match status" value="1"/>
</dbReference>
<dbReference type="Pfam" id="PF12774">
    <property type="entry name" value="AAA_6"/>
    <property type="match status" value="1"/>
</dbReference>
<feature type="domain" description="Dynein heavy chain ATP-binding dynein motor region" evidence="22">
    <location>
        <begin position="2944"/>
        <end position="3162"/>
    </location>
</feature>
<evidence type="ECO:0000256" key="12">
    <source>
        <dbReference type="ARBA" id="ARBA00023069"/>
    </source>
</evidence>
<dbReference type="InterPro" id="IPR024317">
    <property type="entry name" value="Dynein_heavy_chain_D4_dom"/>
</dbReference>
<comment type="caution">
    <text evidence="27">The sequence shown here is derived from an EMBL/GenBank/DDBJ whole genome shotgun (WGS) entry which is preliminary data.</text>
</comment>
<dbReference type="GO" id="GO:0051959">
    <property type="term" value="F:dynein light intermediate chain binding"/>
    <property type="evidence" value="ECO:0007669"/>
    <property type="project" value="InterPro"/>
</dbReference>
<dbReference type="InterPro" id="IPR041589">
    <property type="entry name" value="DNAH3_AAA_lid_1"/>
</dbReference>
<dbReference type="GO" id="GO:0008569">
    <property type="term" value="F:minus-end-directed microtubule motor activity"/>
    <property type="evidence" value="ECO:0007669"/>
    <property type="project" value="InterPro"/>
</dbReference>
<evidence type="ECO:0000256" key="7">
    <source>
        <dbReference type="ARBA" id="ARBA00022741"/>
    </source>
</evidence>
<dbReference type="Gene3D" id="3.20.180.20">
    <property type="entry name" value="Dynein heavy chain, N-terminal domain 2"/>
    <property type="match status" value="1"/>
</dbReference>
<evidence type="ECO:0000256" key="14">
    <source>
        <dbReference type="ARBA" id="ARBA00023212"/>
    </source>
</evidence>
<dbReference type="GO" id="GO:0031514">
    <property type="term" value="C:motile cilium"/>
    <property type="evidence" value="ECO:0007669"/>
    <property type="project" value="UniProtKB-SubCell"/>
</dbReference>
<dbReference type="FunFam" id="3.40.50.300:FF:000044">
    <property type="entry name" value="Dynein heavy chain 5, axonemal"/>
    <property type="match status" value="1"/>
</dbReference>
<evidence type="ECO:0000259" key="23">
    <source>
        <dbReference type="Pfam" id="PF17852"/>
    </source>
</evidence>
<dbReference type="Pfam" id="PF12777">
    <property type="entry name" value="MT"/>
    <property type="match status" value="2"/>
</dbReference>
<evidence type="ECO:0000259" key="19">
    <source>
        <dbReference type="Pfam" id="PF12774"/>
    </source>
</evidence>
<evidence type="ECO:0000259" key="25">
    <source>
        <dbReference type="Pfam" id="PF18198"/>
    </source>
</evidence>
<dbReference type="InterPro" id="IPR024743">
    <property type="entry name" value="Dynein_HC_stalk"/>
</dbReference>
<dbReference type="FunFam" id="1.10.472.130:FF:000006">
    <property type="entry name" value="Dynein axonemal heavy chain 1"/>
    <property type="match status" value="1"/>
</dbReference>
<dbReference type="FunFam" id="1.10.8.720:FF:000001">
    <property type="entry name" value="dynein heavy chain 7, axonemal"/>
    <property type="match status" value="1"/>
</dbReference>
<keyword evidence="6" id="KW-0677">Repeat</keyword>
<dbReference type="Pfam" id="PF17852">
    <property type="entry name" value="Dynein_AAA_lid"/>
    <property type="match status" value="1"/>
</dbReference>
<feature type="domain" description="Dynein heavy chain AAA 5 extension" evidence="23">
    <location>
        <begin position="1693"/>
        <end position="1811"/>
    </location>
</feature>
<dbReference type="EMBL" id="VWZL01003476">
    <property type="protein sequence ID" value="NXG88665.1"/>
    <property type="molecule type" value="Genomic_DNA"/>
</dbReference>
<dbReference type="FunFam" id="1.20.920.30:FF:000005">
    <property type="entry name" value="Dynein, axonemal, heavy chain 2"/>
    <property type="match status" value="1"/>
</dbReference>
<evidence type="ECO:0000256" key="8">
    <source>
        <dbReference type="ARBA" id="ARBA00022840"/>
    </source>
</evidence>
<dbReference type="Gene3D" id="3.10.490.20">
    <property type="match status" value="1"/>
</dbReference>
<dbReference type="InterPro" id="IPR042219">
    <property type="entry name" value="AAA_lid_11_sf"/>
</dbReference>
<dbReference type="FunFam" id="3.40.50.300:FF:001145">
    <property type="entry name" value="Putative dynein heavy chain"/>
    <property type="match status" value="1"/>
</dbReference>
<evidence type="ECO:0000256" key="11">
    <source>
        <dbReference type="ARBA" id="ARBA00023054"/>
    </source>
</evidence>
<dbReference type="InterPro" id="IPR041658">
    <property type="entry name" value="AAA_lid_11"/>
</dbReference>
<evidence type="ECO:0000259" key="17">
    <source>
        <dbReference type="Pfam" id="PF03028"/>
    </source>
</evidence>
<keyword evidence="28" id="KW-1185">Reference proteome</keyword>
<dbReference type="FunFam" id="3.40.50.300:FF:000362">
    <property type="entry name" value="Dynein, axonemal, heavy chain 6"/>
    <property type="match status" value="1"/>
</dbReference>
<dbReference type="FunFam" id="1.10.8.1220:FF:000001">
    <property type="entry name" value="Dynein axonemal heavy chain 5"/>
    <property type="match status" value="1"/>
</dbReference>
<dbReference type="FunFam" id="1.10.8.710:FF:000004">
    <property type="entry name" value="Dynein axonemal heavy chain 6"/>
    <property type="match status" value="1"/>
</dbReference>
<dbReference type="InterPro" id="IPR026983">
    <property type="entry name" value="DHC"/>
</dbReference>
<dbReference type="Gene3D" id="1.10.472.130">
    <property type="match status" value="1"/>
</dbReference>
<keyword evidence="13" id="KW-0505">Motor protein</keyword>
<dbReference type="Gene3D" id="1.20.920.30">
    <property type="match status" value="1"/>
</dbReference>
<dbReference type="InterPro" id="IPR043157">
    <property type="entry name" value="Dynein_AAA1S"/>
</dbReference>
<dbReference type="GO" id="GO:0045505">
    <property type="term" value="F:dynein intermediate chain binding"/>
    <property type="evidence" value="ECO:0007669"/>
    <property type="project" value="InterPro"/>
</dbReference>
<dbReference type="GO" id="GO:0005524">
    <property type="term" value="F:ATP binding"/>
    <property type="evidence" value="ECO:0007669"/>
    <property type="project" value="UniProtKB-KW"/>
</dbReference>
<evidence type="ECO:0000259" key="18">
    <source>
        <dbReference type="Pfam" id="PF08393"/>
    </source>
</evidence>
<comment type="similarity">
    <text evidence="3">Belongs to the dynein heavy chain family.</text>
</comment>
<evidence type="ECO:0000256" key="13">
    <source>
        <dbReference type="ARBA" id="ARBA00023175"/>
    </source>
</evidence>
<feature type="domain" description="Dynein heavy chain region D6 P-loop" evidence="17">
    <location>
        <begin position="3406"/>
        <end position="3519"/>
    </location>
</feature>
<evidence type="ECO:0000313" key="27">
    <source>
        <dbReference type="EMBL" id="NXG88665.1"/>
    </source>
</evidence>
<organism evidence="27 28">
    <name type="scientific">Stercorarius parasiticus</name>
    <name type="common">Parasitic jaeger</name>
    <name type="synonym">Arctic skua</name>
    <dbReference type="NCBI Taxonomy" id="54059"/>
    <lineage>
        <taxon>Eukaryota</taxon>
        <taxon>Metazoa</taxon>
        <taxon>Chordata</taxon>
        <taxon>Craniata</taxon>
        <taxon>Vertebrata</taxon>
        <taxon>Euteleostomi</taxon>
        <taxon>Archelosauria</taxon>
        <taxon>Archosauria</taxon>
        <taxon>Dinosauria</taxon>
        <taxon>Saurischia</taxon>
        <taxon>Theropoda</taxon>
        <taxon>Coelurosauria</taxon>
        <taxon>Aves</taxon>
        <taxon>Neognathae</taxon>
        <taxon>Neoaves</taxon>
        <taxon>Charadriiformes</taxon>
        <taxon>Stercorariidae</taxon>
        <taxon>Stercorarius</taxon>
    </lineage>
</organism>
<evidence type="ECO:0000256" key="3">
    <source>
        <dbReference type="ARBA" id="ARBA00008887"/>
    </source>
</evidence>
<feature type="non-terminal residue" evidence="27">
    <location>
        <position position="1"/>
    </location>
</feature>
<reference evidence="27 28" key="1">
    <citation type="submission" date="2019-09" db="EMBL/GenBank/DDBJ databases">
        <title>Bird 10,000 Genomes (B10K) Project - Family phase.</title>
        <authorList>
            <person name="Zhang G."/>
        </authorList>
    </citation>
    <scope>NUCLEOTIDE SEQUENCE [LARGE SCALE GENOMIC DNA]</scope>
    <source>
        <strain evidence="27">B10K-DU-001-20</strain>
        <tissue evidence="27">Muscle</tissue>
    </source>
</reference>
<dbReference type="FunFam" id="1.20.1270.280:FF:000001">
    <property type="entry name" value="dynein heavy chain 7, axonemal"/>
    <property type="match status" value="1"/>
</dbReference>
<evidence type="ECO:0000256" key="15">
    <source>
        <dbReference type="ARBA" id="ARBA00023273"/>
    </source>
</evidence>
<keyword evidence="10" id="KW-0243">Dynein</keyword>
<evidence type="ECO:0000256" key="5">
    <source>
        <dbReference type="ARBA" id="ARBA00022701"/>
    </source>
</evidence>
<feature type="domain" description="Dynein heavy chain AAA lid" evidence="25">
    <location>
        <begin position="3551"/>
        <end position="3690"/>
    </location>
</feature>
<dbReference type="InterPro" id="IPR004273">
    <property type="entry name" value="Dynein_heavy_D6_P-loop"/>
</dbReference>
<dbReference type="InterPro" id="IPR041228">
    <property type="entry name" value="Dynein_C"/>
</dbReference>
<dbReference type="GO" id="GO:0005930">
    <property type="term" value="C:axoneme"/>
    <property type="evidence" value="ECO:0007669"/>
    <property type="project" value="UniProtKB-SubCell"/>
</dbReference>
<dbReference type="Gene3D" id="1.10.8.710">
    <property type="match status" value="1"/>
</dbReference>
<gene>
    <name evidence="27" type="primary">Dnah1_1</name>
    <name evidence="27" type="ORF">STEPAR_R04749</name>
</gene>
<dbReference type="Pfam" id="PF03028">
    <property type="entry name" value="Dynein_heavy"/>
    <property type="match status" value="1"/>
</dbReference>
<keyword evidence="4" id="KW-0963">Cytoplasm</keyword>
<dbReference type="Gene3D" id="6.10.140.1060">
    <property type="match status" value="1"/>
</dbReference>